<name>A0AA88XUN4_PINIB</name>
<dbReference type="AlphaFoldDB" id="A0AA88XUN4"/>
<sequence>MYSTNASTADFAYEYQDERIVVFDFVRDKKSKINYGLLEQLKNGMLFSPKYMTKVKRFDPVRICCFANFYPDFSQMSEDRWIHLNLKHGKLTRTMGPSDD</sequence>
<dbReference type="Proteomes" id="UP001186944">
    <property type="component" value="Unassembled WGS sequence"/>
</dbReference>
<gene>
    <name evidence="1" type="ORF">FSP39_025156</name>
</gene>
<evidence type="ECO:0000313" key="1">
    <source>
        <dbReference type="EMBL" id="KAK3092099.1"/>
    </source>
</evidence>
<organism evidence="1 2">
    <name type="scientific">Pinctada imbricata</name>
    <name type="common">Atlantic pearl-oyster</name>
    <name type="synonym">Pinctada martensii</name>
    <dbReference type="NCBI Taxonomy" id="66713"/>
    <lineage>
        <taxon>Eukaryota</taxon>
        <taxon>Metazoa</taxon>
        <taxon>Spiralia</taxon>
        <taxon>Lophotrochozoa</taxon>
        <taxon>Mollusca</taxon>
        <taxon>Bivalvia</taxon>
        <taxon>Autobranchia</taxon>
        <taxon>Pteriomorphia</taxon>
        <taxon>Pterioida</taxon>
        <taxon>Pterioidea</taxon>
        <taxon>Pteriidae</taxon>
        <taxon>Pinctada</taxon>
    </lineage>
</organism>
<protein>
    <submittedName>
        <fullName evidence="1">Uncharacterized protein</fullName>
    </submittedName>
</protein>
<proteinExistence type="predicted"/>
<accession>A0AA88XUN4</accession>
<reference evidence="1" key="1">
    <citation type="submission" date="2019-08" db="EMBL/GenBank/DDBJ databases">
        <title>The improved chromosome-level genome for the pearl oyster Pinctada fucata martensii using PacBio sequencing and Hi-C.</title>
        <authorList>
            <person name="Zheng Z."/>
        </authorList>
    </citation>
    <scope>NUCLEOTIDE SEQUENCE</scope>
    <source>
        <strain evidence="1">ZZ-2019</strain>
        <tissue evidence="1">Adductor muscle</tissue>
    </source>
</reference>
<evidence type="ECO:0000313" key="2">
    <source>
        <dbReference type="Proteomes" id="UP001186944"/>
    </source>
</evidence>
<dbReference type="EMBL" id="VSWD01000010">
    <property type="protein sequence ID" value="KAK3092099.1"/>
    <property type="molecule type" value="Genomic_DNA"/>
</dbReference>
<keyword evidence="2" id="KW-1185">Reference proteome</keyword>
<comment type="caution">
    <text evidence="1">The sequence shown here is derived from an EMBL/GenBank/DDBJ whole genome shotgun (WGS) entry which is preliminary data.</text>
</comment>